<dbReference type="Gene3D" id="3.10.129.10">
    <property type="entry name" value="Hotdog Thioesterase"/>
    <property type="match status" value="1"/>
</dbReference>
<dbReference type="PANTHER" id="PTHR33694:SF1">
    <property type="entry name" value="UDP-3-O-ACYL-N-ACETYLGLUCOSAMINE DEACETYLASE 1, MITOCHONDRIAL-RELATED"/>
    <property type="match status" value="1"/>
</dbReference>
<evidence type="ECO:0000313" key="17">
    <source>
        <dbReference type="EMBL" id="OGG03259.1"/>
    </source>
</evidence>
<dbReference type="Proteomes" id="UP000179129">
    <property type="component" value="Unassembled WGS sequence"/>
</dbReference>
<comment type="subcellular location">
    <subcellularLocation>
        <location evidence="3 16">Cytoplasm</location>
    </subcellularLocation>
</comment>
<dbReference type="NCBIfam" id="NF000582">
    <property type="entry name" value="PRK00006.1"/>
    <property type="match status" value="1"/>
</dbReference>
<keyword evidence="10 15" id="KW-0862">Zinc</keyword>
<evidence type="ECO:0000313" key="18">
    <source>
        <dbReference type="Proteomes" id="UP000179129"/>
    </source>
</evidence>
<comment type="pathway">
    <text evidence="4 15">Glycolipid biosynthesis; lipid IV(A) biosynthesis; lipid IV(A) from (3R)-3-hydroxytetradecanoyl-[acyl-carrier-protein] and UDP-N-acetyl-alpha-D-glucosamine: step 2/6.</text>
</comment>
<sequence>MKQRTIIRPVSCAGIGLHTGESAKITFKPAEENTGVVFERVDIENHPQIQAIVDNVDSVMRGTTIGKDGVKIHTVEHLLAALSGTGIDNVLIEMEGNEVPACDGSSNVFVKALEEAGIQEQSAERKVAILTKPLSYEEDGVHFLVLPNDRLKISFHIEYQNPMVGCQFESLDITNESFRKFIAEARTFTFLDEVEELKKCGLIKGGSLENAVVFGNDKILNPSPLRSNKEPVRHKILDLLGDIHLLGMPMKAHIISFKSGHPSNVNLVRKIREHIENDGGHVRNQVSTGREKAITAPPPGRQMVMGINHIMDKMPHRYPFLMVDRIVEFEAEKRVVGIKNVSMNEPFFQGHFPGHPIMPGVLIVEAMGQTGGLLVMNSLPDPEHKVVYFMSLDKIKFRKPVFPGDQLRMKVEMIKFRHNICKMKGCGFVDDELVAEAEMTAMIVDREKLPEQYD</sequence>
<dbReference type="Gene3D" id="3.30.230.20">
    <property type="entry name" value="lpxc deacetylase, domain 1"/>
    <property type="match status" value="1"/>
</dbReference>
<dbReference type="EMBL" id="MFIX01000154">
    <property type="protein sequence ID" value="OGG03259.1"/>
    <property type="molecule type" value="Genomic_DNA"/>
</dbReference>
<comment type="function">
    <text evidence="14 16">Involved in unsaturated fatty acids biosynthesis. Catalyzes the dehydration of short chain beta-hydroxyacyl-ACPs and long chain saturated and unsaturated beta-hydroxyacyl-ACPs.</text>
</comment>
<evidence type="ECO:0000256" key="3">
    <source>
        <dbReference type="ARBA" id="ARBA00004496"/>
    </source>
</evidence>
<dbReference type="InterPro" id="IPR011334">
    <property type="entry name" value="UDP-acyl_GlcNac_deAcase_C"/>
</dbReference>
<feature type="binding site" evidence="15">
    <location>
        <position position="234"/>
    </location>
    <ligand>
        <name>Zn(2+)</name>
        <dbReference type="ChEBI" id="CHEBI:29105"/>
    </ligand>
</feature>
<feature type="binding site" evidence="15">
    <location>
        <position position="77"/>
    </location>
    <ligand>
        <name>Zn(2+)</name>
        <dbReference type="ChEBI" id="CHEBI:29105"/>
    </ligand>
</feature>
<dbReference type="NCBIfam" id="TIGR00325">
    <property type="entry name" value="lpxC"/>
    <property type="match status" value="1"/>
</dbReference>
<evidence type="ECO:0000256" key="5">
    <source>
        <dbReference type="ARBA" id="ARBA00022490"/>
    </source>
</evidence>
<dbReference type="InterPro" id="IPR013114">
    <property type="entry name" value="FabA_FabZ"/>
</dbReference>
<dbReference type="NCBIfam" id="TIGR01750">
    <property type="entry name" value="fabZ"/>
    <property type="match status" value="1"/>
</dbReference>
<dbReference type="GO" id="GO:0019171">
    <property type="term" value="F:(3R)-hydroxyacyl-[acyl-carrier-protein] dehydratase activity"/>
    <property type="evidence" value="ECO:0007669"/>
    <property type="project" value="UniProtKB-EC"/>
</dbReference>
<keyword evidence="5 16" id="KW-0963">Cytoplasm</keyword>
<comment type="catalytic activity">
    <reaction evidence="16">
        <text>a (3R)-hydroxyacyl-[ACP] = a (2E)-enoyl-[ACP] + H2O</text>
        <dbReference type="Rhea" id="RHEA:13097"/>
        <dbReference type="Rhea" id="RHEA-COMP:9925"/>
        <dbReference type="Rhea" id="RHEA-COMP:9945"/>
        <dbReference type="ChEBI" id="CHEBI:15377"/>
        <dbReference type="ChEBI" id="CHEBI:78784"/>
        <dbReference type="ChEBI" id="CHEBI:78827"/>
        <dbReference type="EC" id="4.2.1.59"/>
    </reaction>
</comment>
<dbReference type="AlphaFoldDB" id="A0A1F5YSW5"/>
<dbReference type="HAMAP" id="MF_00388">
    <property type="entry name" value="LpxC"/>
    <property type="match status" value="1"/>
</dbReference>
<dbReference type="InterPro" id="IPR010084">
    <property type="entry name" value="FabZ"/>
</dbReference>
<dbReference type="GO" id="GO:0046872">
    <property type="term" value="F:metal ion binding"/>
    <property type="evidence" value="ECO:0007669"/>
    <property type="project" value="UniProtKB-KW"/>
</dbReference>
<evidence type="ECO:0000256" key="7">
    <source>
        <dbReference type="ARBA" id="ARBA00022556"/>
    </source>
</evidence>
<dbReference type="InterPro" id="IPR015870">
    <property type="entry name" value="UDP-acyl_N-AcGlcN_deAcase_N"/>
</dbReference>
<dbReference type="PANTHER" id="PTHR33694">
    <property type="entry name" value="UDP-3-O-ACYL-N-ACETYLGLUCOSAMINE DEACETYLASE 1, MITOCHONDRIAL-RELATED"/>
    <property type="match status" value="1"/>
</dbReference>
<dbReference type="HAMAP" id="MF_00406">
    <property type="entry name" value="FabZ"/>
    <property type="match status" value="1"/>
</dbReference>
<evidence type="ECO:0000256" key="1">
    <source>
        <dbReference type="ARBA" id="ARBA00001947"/>
    </source>
</evidence>
<dbReference type="GO" id="GO:0016020">
    <property type="term" value="C:membrane"/>
    <property type="evidence" value="ECO:0007669"/>
    <property type="project" value="GOC"/>
</dbReference>
<dbReference type="GO" id="GO:0009245">
    <property type="term" value="P:lipid A biosynthetic process"/>
    <property type="evidence" value="ECO:0007669"/>
    <property type="project" value="UniProtKB-UniRule"/>
</dbReference>
<dbReference type="UniPathway" id="UPA00359">
    <property type="reaction ID" value="UER00478"/>
</dbReference>
<dbReference type="InterPro" id="IPR004463">
    <property type="entry name" value="UDP-acyl_GlcNac_deAcase"/>
</dbReference>
<reference evidence="17 18" key="1">
    <citation type="journal article" date="2016" name="Nat. Commun.">
        <title>Thousands of microbial genomes shed light on interconnected biogeochemical processes in an aquifer system.</title>
        <authorList>
            <person name="Anantharaman K."/>
            <person name="Brown C.T."/>
            <person name="Hug L.A."/>
            <person name="Sharon I."/>
            <person name="Castelle C.J."/>
            <person name="Probst A.J."/>
            <person name="Thomas B.C."/>
            <person name="Singh A."/>
            <person name="Wilkins M.J."/>
            <person name="Karaoz U."/>
            <person name="Brodie E.L."/>
            <person name="Williams K.H."/>
            <person name="Hubbard S.S."/>
            <person name="Banfield J.F."/>
        </authorList>
    </citation>
    <scope>NUCLEOTIDE SEQUENCE [LARGE SCALE GENOMIC DNA]</scope>
</reference>
<keyword evidence="11 15" id="KW-0443">Lipid metabolism</keyword>
<accession>A0A1F5YSW5</accession>
<keyword evidence="12 16" id="KW-0456">Lyase</keyword>
<keyword evidence="8 15" id="KW-0479">Metal-binding</keyword>
<keyword evidence="6 15" id="KW-0444">Lipid biosynthesis</keyword>
<dbReference type="EC" id="4.2.1.59" evidence="16"/>
<dbReference type="GO" id="GO:0005737">
    <property type="term" value="C:cytoplasm"/>
    <property type="evidence" value="ECO:0007669"/>
    <property type="project" value="UniProtKB-SubCell"/>
</dbReference>
<dbReference type="InterPro" id="IPR029069">
    <property type="entry name" value="HotDog_dom_sf"/>
</dbReference>
<keyword evidence="7 15" id="KW-0441">Lipid A biosynthesis</keyword>
<dbReference type="Gene3D" id="3.30.1700.10">
    <property type="entry name" value="lpxc deacetylase, domain 2"/>
    <property type="match status" value="1"/>
</dbReference>
<dbReference type="NCBIfam" id="NF009667">
    <property type="entry name" value="PRK13188.1"/>
    <property type="match status" value="1"/>
</dbReference>
<evidence type="ECO:0000256" key="12">
    <source>
        <dbReference type="ARBA" id="ARBA00023239"/>
    </source>
</evidence>
<evidence type="ECO:0000256" key="4">
    <source>
        <dbReference type="ARBA" id="ARBA00005002"/>
    </source>
</evidence>
<dbReference type="Pfam" id="PF03331">
    <property type="entry name" value="LpxC"/>
    <property type="match status" value="1"/>
</dbReference>
<evidence type="ECO:0000256" key="10">
    <source>
        <dbReference type="ARBA" id="ARBA00022833"/>
    </source>
</evidence>
<dbReference type="GO" id="GO:0103117">
    <property type="term" value="F:UDP-3-O-acyl-N-acetylglucosamine deacetylase activity"/>
    <property type="evidence" value="ECO:0007669"/>
    <property type="project" value="UniProtKB-UniRule"/>
</dbReference>
<dbReference type="SUPFAM" id="SSF54637">
    <property type="entry name" value="Thioesterase/thiol ester dehydrase-isomerase"/>
    <property type="match status" value="1"/>
</dbReference>
<comment type="catalytic activity">
    <reaction evidence="13 15">
        <text>a UDP-3-O-[(3R)-3-hydroxyacyl]-N-acetyl-alpha-D-glucosamine + H2O = a UDP-3-O-[(3R)-3-hydroxyacyl]-alpha-D-glucosamine + acetate</text>
        <dbReference type="Rhea" id="RHEA:67816"/>
        <dbReference type="ChEBI" id="CHEBI:15377"/>
        <dbReference type="ChEBI" id="CHEBI:30089"/>
        <dbReference type="ChEBI" id="CHEBI:137740"/>
        <dbReference type="ChEBI" id="CHEBI:173225"/>
        <dbReference type="EC" id="3.5.1.108"/>
    </reaction>
</comment>
<comment type="similarity">
    <text evidence="15">Belongs to the LpxC family.</text>
</comment>
<dbReference type="Pfam" id="PF07977">
    <property type="entry name" value="FabA"/>
    <property type="match status" value="1"/>
</dbReference>
<evidence type="ECO:0000256" key="2">
    <source>
        <dbReference type="ARBA" id="ARBA00002923"/>
    </source>
</evidence>
<evidence type="ECO:0000256" key="16">
    <source>
        <dbReference type="HAMAP-Rule" id="MF_00406"/>
    </source>
</evidence>
<dbReference type="InterPro" id="IPR020568">
    <property type="entry name" value="Ribosomal_Su5_D2-typ_SF"/>
</dbReference>
<organism evidence="17 18">
    <name type="scientific">Candidatus Glassbacteria bacterium RIFCSPLOWO2_12_FULL_58_11</name>
    <dbReference type="NCBI Taxonomy" id="1817867"/>
    <lineage>
        <taxon>Bacteria</taxon>
        <taxon>Candidatus Glassiibacteriota</taxon>
    </lineage>
</organism>
<protein>
    <recommendedName>
        <fullName evidence="15 16">Multifunctional fusion protein</fullName>
    </recommendedName>
    <domain>
        <recommendedName>
            <fullName evidence="16">3-hydroxyacyl-[acyl-carrier-protein] dehydratase FabZ</fullName>
            <ecNumber evidence="16">4.2.1.59</ecNumber>
        </recommendedName>
        <alternativeName>
            <fullName evidence="16">(3R)-hydroxymyristoyl-[acyl-carrier-protein] dehydratase</fullName>
        </alternativeName>
        <alternativeName>
            <fullName evidence="16">Beta-hydroxyacyl-ACP dehydratase</fullName>
            <shortName evidence="16">(3R)-hydroxymyristoyl-ACP dehydrase</shortName>
        </alternativeName>
    </domain>
    <domain>
        <recommendedName>
            <fullName evidence="15">UDP-3-O-acyl-N-acetylglucosamine deacetylase</fullName>
            <shortName evidence="15">UDP-3-O-acyl-GlcNAc deacetylase</shortName>
            <ecNumber evidence="15">3.5.1.108</ecNumber>
        </recommendedName>
        <alternativeName>
            <fullName evidence="15">UDP-3-O-[R-3-hydroxymyristoyl]-N-acetylglucosamine deacetylase</fullName>
        </alternativeName>
    </domain>
</protein>
<feature type="binding site" evidence="15">
    <location>
        <position position="238"/>
    </location>
    <ligand>
        <name>Zn(2+)</name>
        <dbReference type="ChEBI" id="CHEBI:29105"/>
    </ligand>
</feature>
<dbReference type="GO" id="GO:0006633">
    <property type="term" value="P:fatty acid biosynthetic process"/>
    <property type="evidence" value="ECO:0007669"/>
    <property type="project" value="UniProtKB-UniRule"/>
</dbReference>
<name>A0A1F5YSW5_9BACT</name>
<comment type="caution">
    <text evidence="17">The sequence shown here is derived from an EMBL/GenBank/DDBJ whole genome shotgun (WGS) entry which is preliminary data.</text>
</comment>
<dbReference type="CDD" id="cd01288">
    <property type="entry name" value="FabZ"/>
    <property type="match status" value="1"/>
</dbReference>
<dbReference type="FunFam" id="3.10.129.10:FF:000001">
    <property type="entry name" value="3-hydroxyacyl-[acyl-carrier-protein] dehydratase FabZ"/>
    <property type="match status" value="1"/>
</dbReference>
<evidence type="ECO:0000256" key="15">
    <source>
        <dbReference type="HAMAP-Rule" id="MF_00388"/>
    </source>
</evidence>
<proteinExistence type="inferred from homology"/>
<feature type="active site" description="Proton donor" evidence="15">
    <location>
        <position position="261"/>
    </location>
</feature>
<evidence type="ECO:0000256" key="6">
    <source>
        <dbReference type="ARBA" id="ARBA00022516"/>
    </source>
</evidence>
<comment type="function">
    <text evidence="2 15">Catalyzes the hydrolysis of UDP-3-O-myristoyl-N-acetylglucosamine to form UDP-3-O-myristoylglucosamine and acetate, the committed step in lipid A biosynthesis.</text>
</comment>
<evidence type="ECO:0000256" key="11">
    <source>
        <dbReference type="ARBA" id="ARBA00023098"/>
    </source>
</evidence>
<comment type="similarity">
    <text evidence="16">Belongs to the thioester dehydratase family. FabZ subfamily.</text>
</comment>
<evidence type="ECO:0000256" key="9">
    <source>
        <dbReference type="ARBA" id="ARBA00022801"/>
    </source>
</evidence>
<evidence type="ECO:0000256" key="8">
    <source>
        <dbReference type="ARBA" id="ARBA00022723"/>
    </source>
</evidence>
<comment type="cofactor">
    <cofactor evidence="1 15">
        <name>Zn(2+)</name>
        <dbReference type="ChEBI" id="CHEBI:29105"/>
    </cofactor>
</comment>
<keyword evidence="9 15" id="KW-0378">Hydrolase</keyword>
<evidence type="ECO:0000256" key="14">
    <source>
        <dbReference type="ARBA" id="ARBA00025049"/>
    </source>
</evidence>
<feature type="active site" evidence="16">
    <location>
        <position position="351"/>
    </location>
</feature>
<evidence type="ECO:0000256" key="13">
    <source>
        <dbReference type="ARBA" id="ARBA00024535"/>
    </source>
</evidence>
<gene>
    <name evidence="15" type="primary">lpxC</name>
    <name evidence="16" type="synonym">fabZ</name>
    <name evidence="17" type="ORF">A3F83_04165</name>
</gene>
<dbReference type="EC" id="3.5.1.108" evidence="15"/>
<dbReference type="SUPFAM" id="SSF54211">
    <property type="entry name" value="Ribosomal protein S5 domain 2-like"/>
    <property type="match status" value="2"/>
</dbReference>
<dbReference type="STRING" id="1817867.A3F83_04165"/>